<keyword evidence="9" id="KW-0408">Iron</keyword>
<dbReference type="GO" id="GO:0046872">
    <property type="term" value="F:metal ion binding"/>
    <property type="evidence" value="ECO:0007669"/>
    <property type="project" value="UniProtKB-KW"/>
</dbReference>
<dbReference type="GO" id="GO:0016020">
    <property type="term" value="C:membrane"/>
    <property type="evidence" value="ECO:0007669"/>
    <property type="project" value="UniProtKB-SubCell"/>
</dbReference>
<feature type="transmembrane region" description="Helical" evidence="11">
    <location>
        <begin position="213"/>
        <end position="235"/>
    </location>
</feature>
<keyword evidence="8 11" id="KW-1133">Transmembrane helix</keyword>
<dbReference type="PROSITE" id="PS50939">
    <property type="entry name" value="CYTOCHROME_B561"/>
    <property type="match status" value="1"/>
</dbReference>
<protein>
    <recommendedName>
        <fullName evidence="12">Cytochrome b561 domain-containing protein</fullName>
    </recommendedName>
</protein>
<feature type="transmembrane region" description="Helical" evidence="11">
    <location>
        <begin position="171"/>
        <end position="193"/>
    </location>
</feature>
<dbReference type="FunFam" id="1.20.120.1770:FF:000001">
    <property type="entry name" value="Cytochrome b reductase 1"/>
    <property type="match status" value="1"/>
</dbReference>
<evidence type="ECO:0000256" key="10">
    <source>
        <dbReference type="ARBA" id="ARBA00023136"/>
    </source>
</evidence>
<reference evidence="13" key="1">
    <citation type="submission" date="2015-09" db="EMBL/GenBank/DDBJ databases">
        <title>Scylla olivacea transcriptome.</title>
        <authorList>
            <person name="Ikhwanuddin M."/>
        </authorList>
    </citation>
    <scope>NUCLEOTIDE SEQUENCE</scope>
</reference>
<evidence type="ECO:0000256" key="1">
    <source>
        <dbReference type="ARBA" id="ARBA00001970"/>
    </source>
</evidence>
<feature type="transmembrane region" description="Helical" evidence="11">
    <location>
        <begin position="136"/>
        <end position="159"/>
    </location>
</feature>
<evidence type="ECO:0000256" key="3">
    <source>
        <dbReference type="ARBA" id="ARBA00022448"/>
    </source>
</evidence>
<accession>A0A0P4WQI5</accession>
<evidence type="ECO:0000256" key="11">
    <source>
        <dbReference type="SAM" id="Phobius"/>
    </source>
</evidence>
<dbReference type="InterPro" id="IPR043205">
    <property type="entry name" value="CYB561/CYBRD1-like"/>
</dbReference>
<evidence type="ECO:0000313" key="13">
    <source>
        <dbReference type="EMBL" id="JAI66611.1"/>
    </source>
</evidence>
<keyword evidence="6" id="KW-0479">Metal-binding</keyword>
<name>A0A0P4WQI5_SCYOL</name>
<evidence type="ECO:0000256" key="9">
    <source>
        <dbReference type="ARBA" id="ARBA00023004"/>
    </source>
</evidence>
<comment type="cofactor">
    <cofactor evidence="1">
        <name>heme b</name>
        <dbReference type="ChEBI" id="CHEBI:60344"/>
    </cofactor>
</comment>
<sequence length="270" mass="30588">MGRSHRESYGGEMGTGASMVFYFLVFLAEILMFGLLSLVLFWVVYYRGGFAWREDVAKEFNYHPVLMITGFIFFMGHAMLVYRLYRCCNKLTAKILHTFLYLMAVPCIVVGTITVFDSHNLKVPPIPNLYSLHSWLGVVTIGLFALQLVVGFFSFWILLCCEQGTAKFRAGLVPVHATFGIITFMLAIATAVTGYTEKAIFSLSNYSQMPDEAWVINTQATCLAGLAILMGFLLYSSRYARSRHPVAIVDPPSRSHYVMAQKNYYYRETE</sequence>
<keyword evidence="3" id="KW-0813">Transport</keyword>
<keyword evidence="5 11" id="KW-0812">Transmembrane</keyword>
<evidence type="ECO:0000256" key="2">
    <source>
        <dbReference type="ARBA" id="ARBA00004141"/>
    </source>
</evidence>
<dbReference type="InterPro" id="IPR006593">
    <property type="entry name" value="Cyt_b561/ferric_Rdtase_TM"/>
</dbReference>
<dbReference type="PANTHER" id="PTHR10106:SF24">
    <property type="entry name" value="NO EXTENDED MEMORY, ISOFORM A"/>
    <property type="match status" value="1"/>
</dbReference>
<evidence type="ECO:0000256" key="8">
    <source>
        <dbReference type="ARBA" id="ARBA00022989"/>
    </source>
</evidence>
<evidence type="ECO:0000256" key="4">
    <source>
        <dbReference type="ARBA" id="ARBA00022617"/>
    </source>
</evidence>
<dbReference type="Gene3D" id="1.20.120.1770">
    <property type="match status" value="1"/>
</dbReference>
<keyword evidence="7" id="KW-0249">Electron transport</keyword>
<keyword evidence="10 11" id="KW-0472">Membrane</keyword>
<dbReference type="GO" id="GO:0016491">
    <property type="term" value="F:oxidoreductase activity"/>
    <property type="evidence" value="ECO:0007669"/>
    <property type="project" value="InterPro"/>
</dbReference>
<dbReference type="PANTHER" id="PTHR10106">
    <property type="entry name" value="CYTOCHROME B561-RELATED"/>
    <property type="match status" value="1"/>
</dbReference>
<dbReference type="EMBL" id="GDRN01049069">
    <property type="protein sequence ID" value="JAI66611.1"/>
    <property type="molecule type" value="Transcribed_RNA"/>
</dbReference>
<feature type="transmembrane region" description="Helical" evidence="11">
    <location>
        <begin position="97"/>
        <end position="116"/>
    </location>
</feature>
<comment type="subcellular location">
    <subcellularLocation>
        <location evidence="2">Membrane</location>
        <topology evidence="2">Multi-pass membrane protein</topology>
    </subcellularLocation>
</comment>
<evidence type="ECO:0000256" key="6">
    <source>
        <dbReference type="ARBA" id="ARBA00022723"/>
    </source>
</evidence>
<evidence type="ECO:0000259" key="12">
    <source>
        <dbReference type="PROSITE" id="PS50939"/>
    </source>
</evidence>
<evidence type="ECO:0000256" key="7">
    <source>
        <dbReference type="ARBA" id="ARBA00022982"/>
    </source>
</evidence>
<proteinExistence type="predicted"/>
<feature type="transmembrane region" description="Helical" evidence="11">
    <location>
        <begin position="65"/>
        <end position="85"/>
    </location>
</feature>
<feature type="transmembrane region" description="Helical" evidence="11">
    <location>
        <begin position="20"/>
        <end position="45"/>
    </location>
</feature>
<dbReference type="SMART" id="SM00665">
    <property type="entry name" value="B561"/>
    <property type="match status" value="1"/>
</dbReference>
<evidence type="ECO:0000256" key="5">
    <source>
        <dbReference type="ARBA" id="ARBA00022692"/>
    </source>
</evidence>
<keyword evidence="4" id="KW-0349">Heme</keyword>
<feature type="domain" description="Cytochrome b561" evidence="12">
    <location>
        <begin position="27"/>
        <end position="235"/>
    </location>
</feature>
<dbReference type="Pfam" id="PF03188">
    <property type="entry name" value="Cytochrom_B561"/>
    <property type="match status" value="1"/>
</dbReference>
<organism evidence="13">
    <name type="scientific">Scylla olivacea</name>
    <name type="common">Orange mud crab</name>
    <name type="synonym">Cancer olivacea</name>
    <dbReference type="NCBI Taxonomy" id="85551"/>
    <lineage>
        <taxon>Eukaryota</taxon>
        <taxon>Metazoa</taxon>
        <taxon>Ecdysozoa</taxon>
        <taxon>Arthropoda</taxon>
        <taxon>Crustacea</taxon>
        <taxon>Multicrustacea</taxon>
        <taxon>Malacostraca</taxon>
        <taxon>Eumalacostraca</taxon>
        <taxon>Eucarida</taxon>
        <taxon>Decapoda</taxon>
        <taxon>Pleocyemata</taxon>
        <taxon>Brachyura</taxon>
        <taxon>Eubrachyura</taxon>
        <taxon>Portunoidea</taxon>
        <taxon>Portunidae</taxon>
        <taxon>Portuninae</taxon>
        <taxon>Scylla</taxon>
    </lineage>
</organism>
<dbReference type="AlphaFoldDB" id="A0A0P4WQI5"/>